<accession>A0ABP3G659</accession>
<comment type="caution">
    <text evidence="1">The sequence shown here is derived from an EMBL/GenBank/DDBJ whole genome shotgun (WGS) entry which is preliminary data.</text>
</comment>
<organism evidence="1 2">
    <name type="scientific">Bacillus carboniphilus</name>
    <dbReference type="NCBI Taxonomy" id="86663"/>
    <lineage>
        <taxon>Bacteria</taxon>
        <taxon>Bacillati</taxon>
        <taxon>Bacillota</taxon>
        <taxon>Bacilli</taxon>
        <taxon>Bacillales</taxon>
        <taxon>Bacillaceae</taxon>
        <taxon>Bacillus</taxon>
    </lineage>
</organism>
<gene>
    <name evidence="1" type="ORF">GCM10008967_25000</name>
</gene>
<keyword evidence="2" id="KW-1185">Reference proteome</keyword>
<reference evidence="2" key="1">
    <citation type="journal article" date="2019" name="Int. J. Syst. Evol. Microbiol.">
        <title>The Global Catalogue of Microorganisms (GCM) 10K type strain sequencing project: providing services to taxonomists for standard genome sequencing and annotation.</title>
        <authorList>
            <consortium name="The Broad Institute Genomics Platform"/>
            <consortium name="The Broad Institute Genome Sequencing Center for Infectious Disease"/>
            <person name="Wu L."/>
            <person name="Ma J."/>
        </authorList>
    </citation>
    <scope>NUCLEOTIDE SEQUENCE [LARGE SCALE GENOMIC DNA]</scope>
    <source>
        <strain evidence="2">JCM 9731</strain>
    </source>
</reference>
<proteinExistence type="predicted"/>
<evidence type="ECO:0000313" key="1">
    <source>
        <dbReference type="EMBL" id="GAA0333263.1"/>
    </source>
</evidence>
<dbReference type="Proteomes" id="UP001500782">
    <property type="component" value="Unassembled WGS sequence"/>
</dbReference>
<dbReference type="EMBL" id="BAAADJ010000023">
    <property type="protein sequence ID" value="GAA0333263.1"/>
    <property type="molecule type" value="Genomic_DNA"/>
</dbReference>
<sequence>MIELMPEVVATTPSKPFVAVIITSPSVIILKKNEANKKTETLCFRKAIVEAICVSSFKRLLSYFKKLSSITL</sequence>
<name>A0ABP3G659_9BACI</name>
<evidence type="ECO:0000313" key="2">
    <source>
        <dbReference type="Proteomes" id="UP001500782"/>
    </source>
</evidence>
<protein>
    <submittedName>
        <fullName evidence="1">Uncharacterized protein</fullName>
    </submittedName>
</protein>